<dbReference type="EMBL" id="KY774314">
    <property type="protein sequence ID" value="ART30397.1"/>
    <property type="molecule type" value="Genomic_DNA"/>
</dbReference>
<dbReference type="AlphaFoldDB" id="A0A1Y0AZ24"/>
<gene>
    <name evidence="1" type="ORF">AEK19_MT1692</name>
</gene>
<reference evidence="1" key="1">
    <citation type="submission" date="2017-03" db="EMBL/GenBank/DDBJ databases">
        <title>The mitochondrial genome of the carnivorous plant Utricularia reniformis (Lentibulariaceae): structure, comparative analysis and evolutionary landmarks.</title>
        <authorList>
            <person name="Silva S.R."/>
            <person name="Alvarenga D.O."/>
            <person name="Michael T.P."/>
            <person name="Miranda V.F.O."/>
            <person name="Varani A.M."/>
        </authorList>
    </citation>
    <scope>NUCLEOTIDE SEQUENCE</scope>
</reference>
<evidence type="ECO:0000313" key="1">
    <source>
        <dbReference type="EMBL" id="ART30397.1"/>
    </source>
</evidence>
<organism evidence="1">
    <name type="scientific">Utricularia reniformis</name>
    <dbReference type="NCBI Taxonomy" id="192314"/>
    <lineage>
        <taxon>Eukaryota</taxon>
        <taxon>Viridiplantae</taxon>
        <taxon>Streptophyta</taxon>
        <taxon>Embryophyta</taxon>
        <taxon>Tracheophyta</taxon>
        <taxon>Spermatophyta</taxon>
        <taxon>Magnoliopsida</taxon>
        <taxon>eudicotyledons</taxon>
        <taxon>Gunneridae</taxon>
        <taxon>Pentapetalae</taxon>
        <taxon>asterids</taxon>
        <taxon>lamiids</taxon>
        <taxon>Lamiales</taxon>
        <taxon>Lentibulariaceae</taxon>
        <taxon>Utricularia</taxon>
    </lineage>
</organism>
<keyword evidence="1" id="KW-0496">Mitochondrion</keyword>
<accession>A0A1Y0AZ24</accession>
<proteinExistence type="predicted"/>
<protein>
    <submittedName>
        <fullName evidence="1">Uncharacterized protein</fullName>
    </submittedName>
</protein>
<name>A0A1Y0AZ24_9LAMI</name>
<geneLocation type="mitochondrion" evidence="1"/>
<sequence>MGATDDSFKAIESLGVNPYFKEQGSRSRATDISLPRVSLFLSLVSTNPHLLLLREAPSFPTTPVSAALSAFSD</sequence>